<gene>
    <name evidence="2" type="ORF">GALMADRAFT_139790</name>
</gene>
<dbReference type="OrthoDB" id="3125058at2759"/>
<reference evidence="3" key="1">
    <citation type="journal article" date="2014" name="Proc. Natl. Acad. Sci. U.S.A.">
        <title>Extensive sampling of basidiomycete genomes demonstrates inadequacy of the white-rot/brown-rot paradigm for wood decay fungi.</title>
        <authorList>
            <person name="Riley R."/>
            <person name="Salamov A.A."/>
            <person name="Brown D.W."/>
            <person name="Nagy L.G."/>
            <person name="Floudas D."/>
            <person name="Held B.W."/>
            <person name="Levasseur A."/>
            <person name="Lombard V."/>
            <person name="Morin E."/>
            <person name="Otillar R."/>
            <person name="Lindquist E.A."/>
            <person name="Sun H."/>
            <person name="LaButti K.M."/>
            <person name="Schmutz J."/>
            <person name="Jabbour D."/>
            <person name="Luo H."/>
            <person name="Baker S.E."/>
            <person name="Pisabarro A.G."/>
            <person name="Walton J.D."/>
            <person name="Blanchette R.A."/>
            <person name="Henrissat B."/>
            <person name="Martin F."/>
            <person name="Cullen D."/>
            <person name="Hibbett D.S."/>
            <person name="Grigoriev I.V."/>
        </authorList>
    </citation>
    <scope>NUCLEOTIDE SEQUENCE [LARGE SCALE GENOMIC DNA]</scope>
    <source>
        <strain evidence="3">CBS 339.88</strain>
    </source>
</reference>
<evidence type="ECO:0000256" key="1">
    <source>
        <dbReference type="SAM" id="MobiDB-lite"/>
    </source>
</evidence>
<sequence length="221" mass="24661">MTSSSYHISHRSTPFTPQLVYYLPDANNGNLYHVALPPSNLKDVDRHSYLRTLWGWLKHEDIPVVWKTHKPSRPGTPHNNVVKVMVPHCWVKVWIRERIGRETEHKGDPMNGRAIDETEELSPSNPEESEFTESIEDASDIPVEIVIAQTASGKTVDGFTVTDSGAIARTSGLEDPDMLMDEVAGVVPNLAVRSDVGVVGRLRRDPKPSKRFGGNAMWEDA</sequence>
<protein>
    <submittedName>
        <fullName evidence="2">Uncharacterized protein</fullName>
    </submittedName>
</protein>
<feature type="region of interest" description="Disordered" evidence="1">
    <location>
        <begin position="104"/>
        <end position="129"/>
    </location>
</feature>
<evidence type="ECO:0000313" key="3">
    <source>
        <dbReference type="Proteomes" id="UP000027222"/>
    </source>
</evidence>
<keyword evidence="3" id="KW-1185">Reference proteome</keyword>
<evidence type="ECO:0000313" key="2">
    <source>
        <dbReference type="EMBL" id="KDR76036.1"/>
    </source>
</evidence>
<organism evidence="2 3">
    <name type="scientific">Galerina marginata (strain CBS 339.88)</name>
    <dbReference type="NCBI Taxonomy" id="685588"/>
    <lineage>
        <taxon>Eukaryota</taxon>
        <taxon>Fungi</taxon>
        <taxon>Dikarya</taxon>
        <taxon>Basidiomycota</taxon>
        <taxon>Agaricomycotina</taxon>
        <taxon>Agaricomycetes</taxon>
        <taxon>Agaricomycetidae</taxon>
        <taxon>Agaricales</taxon>
        <taxon>Agaricineae</taxon>
        <taxon>Strophariaceae</taxon>
        <taxon>Galerina</taxon>
    </lineage>
</organism>
<proteinExistence type="predicted"/>
<dbReference type="AlphaFoldDB" id="A0A067SYU4"/>
<dbReference type="EMBL" id="KL142379">
    <property type="protein sequence ID" value="KDR76036.1"/>
    <property type="molecule type" value="Genomic_DNA"/>
</dbReference>
<name>A0A067SYU4_GALM3</name>
<accession>A0A067SYU4</accession>
<dbReference type="Proteomes" id="UP000027222">
    <property type="component" value="Unassembled WGS sequence"/>
</dbReference>
<dbReference type="HOGENOM" id="CLU_1250745_0_0_1"/>